<feature type="chain" id="PRO_5041589209" description="cellulase" evidence="9">
    <location>
        <begin position="31"/>
        <end position="76"/>
    </location>
</feature>
<keyword evidence="5" id="KW-0136">Cellulose degradation</keyword>
<comment type="catalytic activity">
    <reaction evidence="1">
        <text>Endohydrolysis of (1-&gt;4)-beta-D-glucosidic linkages in cellulose, lichenin and cereal beta-D-glucans.</text>
        <dbReference type="EC" id="3.2.1.4"/>
    </reaction>
</comment>
<dbReference type="GO" id="GO:0030245">
    <property type="term" value="P:cellulose catabolic process"/>
    <property type="evidence" value="ECO:0007669"/>
    <property type="project" value="UniProtKB-KW"/>
</dbReference>
<evidence type="ECO:0000256" key="9">
    <source>
        <dbReference type="SAM" id="SignalP"/>
    </source>
</evidence>
<protein>
    <recommendedName>
        <fullName evidence="3">cellulase</fullName>
        <ecNumber evidence="3">3.2.1.4</ecNumber>
    </recommendedName>
</protein>
<keyword evidence="7" id="KW-0326">Glycosidase</keyword>
<dbReference type="SUPFAM" id="SSF48208">
    <property type="entry name" value="Six-hairpin glycosidases"/>
    <property type="match status" value="1"/>
</dbReference>
<evidence type="ECO:0000256" key="7">
    <source>
        <dbReference type="ARBA" id="ARBA00023295"/>
    </source>
</evidence>
<evidence type="ECO:0000256" key="4">
    <source>
        <dbReference type="ARBA" id="ARBA00022801"/>
    </source>
</evidence>
<dbReference type="EC" id="3.2.1.4" evidence="3"/>
<organism evidence="11 13">
    <name type="scientific">Papaver nudicaule</name>
    <name type="common">Iceland poppy</name>
    <dbReference type="NCBI Taxonomy" id="74823"/>
    <lineage>
        <taxon>Eukaryota</taxon>
        <taxon>Viridiplantae</taxon>
        <taxon>Streptophyta</taxon>
        <taxon>Embryophyta</taxon>
        <taxon>Tracheophyta</taxon>
        <taxon>Spermatophyta</taxon>
        <taxon>Magnoliopsida</taxon>
        <taxon>Ranunculales</taxon>
        <taxon>Papaveraceae</taxon>
        <taxon>Papaveroideae</taxon>
        <taxon>Papaver</taxon>
    </lineage>
</organism>
<dbReference type="PANTHER" id="PTHR22298">
    <property type="entry name" value="ENDO-1,4-BETA-GLUCANASE"/>
    <property type="match status" value="1"/>
</dbReference>
<feature type="non-terminal residue" evidence="11">
    <location>
        <position position="76"/>
    </location>
</feature>
<dbReference type="InterPro" id="IPR001701">
    <property type="entry name" value="Glyco_hydro_9"/>
</dbReference>
<dbReference type="EMBL" id="JAJJMA010032480">
    <property type="protein sequence ID" value="MCL7024255.1"/>
    <property type="molecule type" value="Genomic_DNA"/>
</dbReference>
<proteinExistence type="inferred from homology"/>
<evidence type="ECO:0000256" key="6">
    <source>
        <dbReference type="ARBA" id="ARBA00023277"/>
    </source>
</evidence>
<sequence length="76" mass="8439">MNANKVSGMQRLSPSTLVILISFCFCSCLAFNSHDYSDALTKSILFFEGQRSGKLPSNQRLTWRGDSALADGFSYH</sequence>
<evidence type="ECO:0000313" key="13">
    <source>
        <dbReference type="Proteomes" id="UP001177140"/>
    </source>
</evidence>
<dbReference type="AlphaFoldDB" id="A0AA41RV62"/>
<dbReference type="Gene3D" id="1.50.10.10">
    <property type="match status" value="1"/>
</dbReference>
<evidence type="ECO:0000256" key="1">
    <source>
        <dbReference type="ARBA" id="ARBA00000966"/>
    </source>
</evidence>
<dbReference type="GO" id="GO:0008810">
    <property type="term" value="F:cellulase activity"/>
    <property type="evidence" value="ECO:0007669"/>
    <property type="project" value="UniProtKB-EC"/>
</dbReference>
<dbReference type="InterPro" id="IPR008928">
    <property type="entry name" value="6-hairpin_glycosidase_sf"/>
</dbReference>
<evidence type="ECO:0000256" key="8">
    <source>
        <dbReference type="ARBA" id="ARBA00023326"/>
    </source>
</evidence>
<comment type="similarity">
    <text evidence="2">Belongs to the glycosyl hydrolase 9 (cellulase E) family.</text>
</comment>
<keyword evidence="8" id="KW-0624">Polysaccharide degradation</keyword>
<dbReference type="EMBL" id="JAJJMA010188607">
    <property type="protein sequence ID" value="MCL7038260.1"/>
    <property type="molecule type" value="Genomic_DNA"/>
</dbReference>
<evidence type="ECO:0000313" key="11">
    <source>
        <dbReference type="EMBL" id="MCL7024255.1"/>
    </source>
</evidence>
<comment type="caution">
    <text evidence="11">The sequence shown here is derived from an EMBL/GenBank/DDBJ whole genome shotgun (WGS) entry which is preliminary data.</text>
</comment>
<dbReference type="Pfam" id="PF00759">
    <property type="entry name" value="Glyco_hydro_9"/>
    <property type="match status" value="1"/>
</dbReference>
<evidence type="ECO:0000259" key="10">
    <source>
        <dbReference type="Pfam" id="PF00759"/>
    </source>
</evidence>
<keyword evidence="9" id="KW-0732">Signal</keyword>
<evidence type="ECO:0000256" key="3">
    <source>
        <dbReference type="ARBA" id="ARBA00012601"/>
    </source>
</evidence>
<feature type="signal peptide" evidence="9">
    <location>
        <begin position="1"/>
        <end position="30"/>
    </location>
</feature>
<reference evidence="11" key="1">
    <citation type="submission" date="2022-03" db="EMBL/GenBank/DDBJ databases">
        <title>A functionally conserved STORR gene fusion in Papaver species that diverged 16.8 million years ago.</title>
        <authorList>
            <person name="Catania T."/>
        </authorList>
    </citation>
    <scope>NUCLEOTIDE SEQUENCE</scope>
    <source>
        <strain evidence="11">S-191538</strain>
    </source>
</reference>
<name>A0AA41RV62_PAPNU</name>
<dbReference type="Proteomes" id="UP001177140">
    <property type="component" value="Unassembled WGS sequence"/>
</dbReference>
<evidence type="ECO:0000256" key="2">
    <source>
        <dbReference type="ARBA" id="ARBA00007072"/>
    </source>
</evidence>
<feature type="domain" description="Glycoside hydrolase family 9" evidence="10">
    <location>
        <begin position="36"/>
        <end position="73"/>
    </location>
</feature>
<accession>A0AA41RV62</accession>
<dbReference type="InterPro" id="IPR012341">
    <property type="entry name" value="6hp_glycosidase-like_sf"/>
</dbReference>
<evidence type="ECO:0000313" key="12">
    <source>
        <dbReference type="EMBL" id="MCL7038260.1"/>
    </source>
</evidence>
<keyword evidence="4" id="KW-0378">Hydrolase</keyword>
<gene>
    <name evidence="11" type="ORF">MKW94_008678</name>
    <name evidence="12" type="ORF">MKW94_011379</name>
</gene>
<evidence type="ECO:0000256" key="5">
    <source>
        <dbReference type="ARBA" id="ARBA00023001"/>
    </source>
</evidence>
<keyword evidence="13" id="KW-1185">Reference proteome</keyword>
<keyword evidence="6" id="KW-0119">Carbohydrate metabolism</keyword>